<keyword evidence="1" id="KW-0238">DNA-binding</keyword>
<dbReference type="AlphaFoldDB" id="M0MDY9"/>
<evidence type="ECO:0000259" key="2">
    <source>
        <dbReference type="Pfam" id="PF07282"/>
    </source>
</evidence>
<protein>
    <submittedName>
        <fullName evidence="3">Transposase, IS605 OrfB family protein</fullName>
    </submittedName>
</protein>
<reference evidence="3 4" key="1">
    <citation type="journal article" date="2014" name="PLoS Genet.">
        <title>Phylogenetically driven sequencing of extremely halophilic archaea reveals strategies for static and dynamic osmo-response.</title>
        <authorList>
            <person name="Becker E.A."/>
            <person name="Seitzer P.M."/>
            <person name="Tritt A."/>
            <person name="Larsen D."/>
            <person name="Krusor M."/>
            <person name="Yao A.I."/>
            <person name="Wu D."/>
            <person name="Madern D."/>
            <person name="Eisen J.A."/>
            <person name="Darling A.E."/>
            <person name="Facciotti M.T."/>
        </authorList>
    </citation>
    <scope>NUCLEOTIDE SEQUENCE [LARGE SCALE GENOMIC DNA]</scope>
    <source>
        <strain evidence="3 4">JCM 10879</strain>
    </source>
</reference>
<feature type="domain" description="Cas12f1-like TNB" evidence="2">
    <location>
        <begin position="2"/>
        <end position="43"/>
    </location>
</feature>
<organism evidence="3 4">
    <name type="scientific">Halobiforma nitratireducens JCM 10879</name>
    <dbReference type="NCBI Taxonomy" id="1227454"/>
    <lineage>
        <taxon>Archaea</taxon>
        <taxon>Methanobacteriati</taxon>
        <taxon>Methanobacteriota</taxon>
        <taxon>Stenosarchaea group</taxon>
        <taxon>Halobacteria</taxon>
        <taxon>Halobacteriales</taxon>
        <taxon>Natrialbaceae</taxon>
        <taxon>Halobiforma</taxon>
    </lineage>
</organism>
<dbReference type="Pfam" id="PF07282">
    <property type="entry name" value="Cas12f1-like_TNB"/>
    <property type="match status" value="1"/>
</dbReference>
<evidence type="ECO:0000313" key="4">
    <source>
        <dbReference type="Proteomes" id="UP000011607"/>
    </source>
</evidence>
<dbReference type="Proteomes" id="UP000011607">
    <property type="component" value="Unassembled WGS sequence"/>
</dbReference>
<proteinExistence type="predicted"/>
<evidence type="ECO:0000256" key="1">
    <source>
        <dbReference type="ARBA" id="ARBA00023125"/>
    </source>
</evidence>
<dbReference type="eggNOG" id="arCOG00683">
    <property type="taxonomic scope" value="Archaea"/>
</dbReference>
<dbReference type="EMBL" id="AOMA01000049">
    <property type="protein sequence ID" value="EMA42620.1"/>
    <property type="molecule type" value="Genomic_DNA"/>
</dbReference>
<evidence type="ECO:0000313" key="3">
    <source>
        <dbReference type="EMBL" id="EMA42620.1"/>
    </source>
</evidence>
<dbReference type="GO" id="GO:0003677">
    <property type="term" value="F:DNA binding"/>
    <property type="evidence" value="ECO:0007669"/>
    <property type="project" value="UniProtKB-KW"/>
</dbReference>
<gene>
    <name evidence="3" type="ORF">C446_04133</name>
</gene>
<comment type="caution">
    <text evidence="3">The sequence shown here is derived from an EMBL/GenBank/DDBJ whole genome shotgun (WGS) entry which is preliminary data.</text>
</comment>
<keyword evidence="4" id="KW-1185">Reference proteome</keyword>
<accession>M0MDY9</accession>
<dbReference type="eggNOG" id="arCOG04734">
    <property type="taxonomic scope" value="Archaea"/>
</dbReference>
<dbReference type="PATRIC" id="fig|1227454.3.peg.805"/>
<dbReference type="InterPro" id="IPR010095">
    <property type="entry name" value="Cas12f1-like_TNB"/>
</dbReference>
<name>M0MDY9_9EURY</name>
<sequence length="158" mass="17750">MEGTSIEEVSEQDTSKSCSCCGRKRDANRIERGLYVCDQCGMTVAGTQLGLSGSMQGLRELLGDLAAVTTDDATAVVDCYDPTFEGGRRDARVPRRSDARARLPRAPLRVRRYRRVHPAFRLFRPDRLREAAVGTGWRVAAVRRPHDAYYYRVALSKR</sequence>